<dbReference type="EMBL" id="NSKE01000012">
    <property type="protein sequence ID" value="PAU92888.1"/>
    <property type="molecule type" value="Genomic_DNA"/>
</dbReference>
<organism evidence="2 3">
    <name type="scientific">Fodinibius salipaludis</name>
    <dbReference type="NCBI Taxonomy" id="2032627"/>
    <lineage>
        <taxon>Bacteria</taxon>
        <taxon>Pseudomonadati</taxon>
        <taxon>Balneolota</taxon>
        <taxon>Balneolia</taxon>
        <taxon>Balneolales</taxon>
        <taxon>Balneolaceae</taxon>
        <taxon>Fodinibius</taxon>
    </lineage>
</organism>
<dbReference type="SMART" id="SM00028">
    <property type="entry name" value="TPR"/>
    <property type="match status" value="2"/>
</dbReference>
<dbReference type="Proteomes" id="UP000218831">
    <property type="component" value="Unassembled WGS sequence"/>
</dbReference>
<keyword evidence="1" id="KW-0802">TPR repeat</keyword>
<dbReference type="AlphaFoldDB" id="A0A2A2G6G5"/>
<comment type="caution">
    <text evidence="2">The sequence shown here is derived from an EMBL/GenBank/DDBJ whole genome shotgun (WGS) entry which is preliminary data.</text>
</comment>
<dbReference type="Gene3D" id="1.25.40.10">
    <property type="entry name" value="Tetratricopeptide repeat domain"/>
    <property type="match status" value="1"/>
</dbReference>
<dbReference type="InterPro" id="IPR019734">
    <property type="entry name" value="TPR_rpt"/>
</dbReference>
<dbReference type="Pfam" id="PF13181">
    <property type="entry name" value="TPR_8"/>
    <property type="match status" value="2"/>
</dbReference>
<dbReference type="OrthoDB" id="663842at2"/>
<protein>
    <recommendedName>
        <fullName evidence="4">Tetratricopeptide repeat protein</fullName>
    </recommendedName>
</protein>
<evidence type="ECO:0000313" key="2">
    <source>
        <dbReference type="EMBL" id="PAU92888.1"/>
    </source>
</evidence>
<name>A0A2A2G6G5_9BACT</name>
<dbReference type="SUPFAM" id="SSF48452">
    <property type="entry name" value="TPR-like"/>
    <property type="match status" value="1"/>
</dbReference>
<dbReference type="RefSeq" id="WP_095607544.1">
    <property type="nucleotide sequence ID" value="NZ_NSKE01000012.1"/>
</dbReference>
<gene>
    <name evidence="2" type="ORF">CK503_14470</name>
</gene>
<feature type="repeat" description="TPR" evidence="1">
    <location>
        <begin position="187"/>
        <end position="220"/>
    </location>
</feature>
<feature type="repeat" description="TPR" evidence="1">
    <location>
        <begin position="63"/>
        <end position="96"/>
    </location>
</feature>
<sequence length="238" mass="27334">MYKKLTYRLVLLFLISGLFFIKACSAQSARPTSNEKRAIAKADSISQAMEKNSRDIEKRFELGKTYYDLAITYGKEKYIDKAETHFRKILEVDDNHALAYAYLGSLTTVKGKHAYAPWKKLDHVEKGCDLMDKAVELAPQNVRVRMVRAFNNLELPIFFNRLGYAIEDLAFLRDGRVWPHLNKPLQAEILYSSGFALQQSGNQEKAKEMYKKTLALNVSKENPFKQKAKAKLKNLSQE</sequence>
<proteinExistence type="predicted"/>
<dbReference type="InterPro" id="IPR011990">
    <property type="entry name" value="TPR-like_helical_dom_sf"/>
</dbReference>
<reference evidence="2 3" key="1">
    <citation type="submission" date="2017-08" db="EMBL/GenBank/DDBJ databases">
        <title>Aliifodinibius alkalisoli sp. nov., isolated from saline alkaline soil.</title>
        <authorList>
            <person name="Liu D."/>
            <person name="Zhang G."/>
        </authorList>
    </citation>
    <scope>NUCLEOTIDE SEQUENCE [LARGE SCALE GENOMIC DNA]</scope>
    <source>
        <strain evidence="2 3">WN023</strain>
    </source>
</reference>
<evidence type="ECO:0000256" key="1">
    <source>
        <dbReference type="PROSITE-ProRule" id="PRU00339"/>
    </source>
</evidence>
<keyword evidence="3" id="KW-1185">Reference proteome</keyword>
<accession>A0A2A2G6G5</accession>
<evidence type="ECO:0000313" key="3">
    <source>
        <dbReference type="Proteomes" id="UP000218831"/>
    </source>
</evidence>
<evidence type="ECO:0008006" key="4">
    <source>
        <dbReference type="Google" id="ProtNLM"/>
    </source>
</evidence>
<dbReference type="PROSITE" id="PS50005">
    <property type="entry name" value="TPR"/>
    <property type="match status" value="2"/>
</dbReference>